<sequence>MEHMKSIDQTLKSILQELKKMNEPPKPINVEQPKRKEIKHKATK</sequence>
<name>A0ABT7LAF0_9BACI</name>
<evidence type="ECO:0000256" key="1">
    <source>
        <dbReference type="SAM" id="MobiDB-lite"/>
    </source>
</evidence>
<keyword evidence="3" id="KW-1185">Reference proteome</keyword>
<dbReference type="RefSeq" id="WP_285934123.1">
    <property type="nucleotide sequence ID" value="NZ_JASTZU010000063.1"/>
</dbReference>
<dbReference type="Proteomes" id="UP001235343">
    <property type="component" value="Unassembled WGS sequence"/>
</dbReference>
<proteinExistence type="predicted"/>
<protein>
    <submittedName>
        <fullName evidence="2">Uncharacterized protein</fullName>
    </submittedName>
</protein>
<evidence type="ECO:0000313" key="3">
    <source>
        <dbReference type="Proteomes" id="UP001235343"/>
    </source>
</evidence>
<accession>A0ABT7LAF0</accession>
<feature type="region of interest" description="Disordered" evidence="1">
    <location>
        <begin position="18"/>
        <end position="44"/>
    </location>
</feature>
<dbReference type="EMBL" id="JASTZU010000063">
    <property type="protein sequence ID" value="MDL4842828.1"/>
    <property type="molecule type" value="Genomic_DNA"/>
</dbReference>
<reference evidence="2 3" key="1">
    <citation type="submission" date="2023-06" db="EMBL/GenBank/DDBJ databases">
        <title>Aquibacillus rhizosphaerae LR5S19.</title>
        <authorList>
            <person name="Sun J.-Q."/>
        </authorList>
    </citation>
    <scope>NUCLEOTIDE SEQUENCE [LARGE SCALE GENOMIC DNA]</scope>
    <source>
        <strain evidence="2 3">LR5S19</strain>
    </source>
</reference>
<comment type="caution">
    <text evidence="2">The sequence shown here is derived from an EMBL/GenBank/DDBJ whole genome shotgun (WGS) entry which is preliminary data.</text>
</comment>
<gene>
    <name evidence="2" type="ORF">QQS35_20545</name>
</gene>
<evidence type="ECO:0000313" key="2">
    <source>
        <dbReference type="EMBL" id="MDL4842828.1"/>
    </source>
</evidence>
<organism evidence="2 3">
    <name type="scientific">Aquibacillus rhizosphaerae</name>
    <dbReference type="NCBI Taxonomy" id="3051431"/>
    <lineage>
        <taxon>Bacteria</taxon>
        <taxon>Bacillati</taxon>
        <taxon>Bacillota</taxon>
        <taxon>Bacilli</taxon>
        <taxon>Bacillales</taxon>
        <taxon>Bacillaceae</taxon>
        <taxon>Aquibacillus</taxon>
    </lineage>
</organism>